<dbReference type="GO" id="GO:0020037">
    <property type="term" value="F:heme binding"/>
    <property type="evidence" value="ECO:0007669"/>
    <property type="project" value="InterPro"/>
</dbReference>
<dbReference type="PANTHER" id="PTHR35008">
    <property type="entry name" value="BLL4482 PROTEIN-RELATED"/>
    <property type="match status" value="1"/>
</dbReference>
<evidence type="ECO:0000259" key="5">
    <source>
        <dbReference type="PROSITE" id="PS51007"/>
    </source>
</evidence>
<dbReference type="InterPro" id="IPR009056">
    <property type="entry name" value="Cyt_c-like_dom"/>
</dbReference>
<protein>
    <submittedName>
        <fullName evidence="6">Mono/diheme cytochrome c family protein</fullName>
    </submittedName>
</protein>
<dbReference type="SUPFAM" id="SSF46626">
    <property type="entry name" value="Cytochrome c"/>
    <property type="match status" value="1"/>
</dbReference>
<dbReference type="AlphaFoldDB" id="A0A4Q0P9I8"/>
<dbReference type="GO" id="GO:0046872">
    <property type="term" value="F:metal ion binding"/>
    <property type="evidence" value="ECO:0007669"/>
    <property type="project" value="UniProtKB-KW"/>
</dbReference>
<dbReference type="Proteomes" id="UP000289238">
    <property type="component" value="Unassembled WGS sequence"/>
</dbReference>
<dbReference type="OrthoDB" id="9811395at2"/>
<name>A0A4Q0P9I8_9FLAO</name>
<evidence type="ECO:0000256" key="2">
    <source>
        <dbReference type="ARBA" id="ARBA00022723"/>
    </source>
</evidence>
<keyword evidence="7" id="KW-1185">Reference proteome</keyword>
<dbReference type="GO" id="GO:0009055">
    <property type="term" value="F:electron transfer activity"/>
    <property type="evidence" value="ECO:0007669"/>
    <property type="project" value="InterPro"/>
</dbReference>
<keyword evidence="3 4" id="KW-0408">Iron</keyword>
<dbReference type="EMBL" id="QOVM01000002">
    <property type="protein sequence ID" value="RXG23384.1"/>
    <property type="molecule type" value="Genomic_DNA"/>
</dbReference>
<sequence>MRLYLIVLLIIEYFSFSQNPYSTRDSKNYLSAERTITDTTLTKSIKRGAIIYADFCVQCHMENGDGVRNTYPPLAKADFLLTNKQESIRAIKYGIKGKITVNGGIYNSTMPPLGLYDDEVADVMNYISNSWGNTSKLVTEKDVQLINN</sequence>
<accession>A0A4Q0P9I8</accession>
<evidence type="ECO:0000256" key="1">
    <source>
        <dbReference type="ARBA" id="ARBA00022617"/>
    </source>
</evidence>
<dbReference type="Pfam" id="PF00034">
    <property type="entry name" value="Cytochrom_C"/>
    <property type="match status" value="1"/>
</dbReference>
<evidence type="ECO:0000313" key="7">
    <source>
        <dbReference type="Proteomes" id="UP000289238"/>
    </source>
</evidence>
<dbReference type="Gene3D" id="1.10.760.10">
    <property type="entry name" value="Cytochrome c-like domain"/>
    <property type="match status" value="1"/>
</dbReference>
<proteinExistence type="predicted"/>
<gene>
    <name evidence="6" type="ORF">DSM00_998</name>
</gene>
<keyword evidence="2 4" id="KW-0479">Metal-binding</keyword>
<comment type="caution">
    <text evidence="6">The sequence shown here is derived from an EMBL/GenBank/DDBJ whole genome shotgun (WGS) entry which is preliminary data.</text>
</comment>
<dbReference type="PANTHER" id="PTHR35008:SF8">
    <property type="entry name" value="ALCOHOL DEHYDROGENASE CYTOCHROME C SUBUNIT"/>
    <property type="match status" value="1"/>
</dbReference>
<organism evidence="6 7">
    <name type="scientific">Leeuwenhoekiella aequorea</name>
    <dbReference type="NCBI Taxonomy" id="283736"/>
    <lineage>
        <taxon>Bacteria</taxon>
        <taxon>Pseudomonadati</taxon>
        <taxon>Bacteroidota</taxon>
        <taxon>Flavobacteriia</taxon>
        <taxon>Flavobacteriales</taxon>
        <taxon>Flavobacteriaceae</taxon>
        <taxon>Leeuwenhoekiella</taxon>
    </lineage>
</organism>
<evidence type="ECO:0000313" key="6">
    <source>
        <dbReference type="EMBL" id="RXG23384.1"/>
    </source>
</evidence>
<evidence type="ECO:0000256" key="4">
    <source>
        <dbReference type="PROSITE-ProRule" id="PRU00433"/>
    </source>
</evidence>
<dbReference type="InterPro" id="IPR051459">
    <property type="entry name" value="Cytochrome_c-type_DH"/>
</dbReference>
<feature type="domain" description="Cytochrome c" evidence="5">
    <location>
        <begin position="43"/>
        <end position="131"/>
    </location>
</feature>
<keyword evidence="1 4" id="KW-0349">Heme</keyword>
<reference evidence="6 7" key="1">
    <citation type="submission" date="2018-07" db="EMBL/GenBank/DDBJ databases">
        <title>Leeuwenhoekiella genomics.</title>
        <authorList>
            <person name="Tahon G."/>
            <person name="Willems A."/>
        </authorList>
    </citation>
    <scope>NUCLEOTIDE SEQUENCE [LARGE SCALE GENOMIC DNA]</scope>
    <source>
        <strain evidence="6 7">LMG 22550</strain>
    </source>
</reference>
<dbReference type="InterPro" id="IPR036909">
    <property type="entry name" value="Cyt_c-like_dom_sf"/>
</dbReference>
<dbReference type="PROSITE" id="PS51007">
    <property type="entry name" value="CYTC"/>
    <property type="match status" value="1"/>
</dbReference>
<evidence type="ECO:0000256" key="3">
    <source>
        <dbReference type="ARBA" id="ARBA00023004"/>
    </source>
</evidence>
<dbReference type="RefSeq" id="WP_128756916.1">
    <property type="nucleotide sequence ID" value="NZ_QOVM01000002.1"/>
</dbReference>